<dbReference type="InterPro" id="IPR028082">
    <property type="entry name" value="Peripla_BP_I"/>
</dbReference>
<dbReference type="Pfam" id="PF00356">
    <property type="entry name" value="LacI"/>
    <property type="match status" value="1"/>
</dbReference>
<dbReference type="OrthoDB" id="156657at2"/>
<dbReference type="Pfam" id="PF13377">
    <property type="entry name" value="Peripla_BP_3"/>
    <property type="match status" value="1"/>
</dbReference>
<evidence type="ECO:0000256" key="3">
    <source>
        <dbReference type="ARBA" id="ARBA00023163"/>
    </source>
</evidence>
<dbReference type="PATRIC" id="fig|229920.5.peg.305"/>
<evidence type="ECO:0000313" key="6">
    <source>
        <dbReference type="Proteomes" id="UP000050430"/>
    </source>
</evidence>
<accession>A0A0P6WKU6</accession>
<sequence length="355" mass="38650">MKITIADIARKAGVSKATVSRVLNNRPEGVGPETRQRIQDIVRETGFQPNSLARCLATGKSASVGVIIPDIVNPYYSLLVRGAEDTLKKAGYSLFLCNSDHNIVKEKEYVTVLIEKGVDGIILDSAESDCDCQLELLDDENIPYVLVDRIIEGPAKYPGVYVDNRQGGRLAASYLLSKPGSSLLFINGPLDYSQSRDRQNGVEDIVRENGLAESSVRIVYGDFSIESGYRLTKDLLSNHHPASFGSFPFTAIFTANDLMAVGALRALKKAGISVPEQVEIIGFDDIELATLVDPPLSTVSQPAFEMGARSAGMLCQMMAGRRPRTKTITLETNLIFRGTTRCKESGKNCFSVPGH</sequence>
<evidence type="ECO:0000256" key="2">
    <source>
        <dbReference type="ARBA" id="ARBA00023125"/>
    </source>
</evidence>
<dbReference type="RefSeq" id="WP_062422287.1">
    <property type="nucleotide sequence ID" value="NZ_BBYA01000010.1"/>
</dbReference>
<dbReference type="PANTHER" id="PTHR30146">
    <property type="entry name" value="LACI-RELATED TRANSCRIPTIONAL REPRESSOR"/>
    <property type="match status" value="1"/>
</dbReference>
<dbReference type="Gene3D" id="1.10.260.40">
    <property type="entry name" value="lambda repressor-like DNA-binding domains"/>
    <property type="match status" value="1"/>
</dbReference>
<dbReference type="PANTHER" id="PTHR30146:SF109">
    <property type="entry name" value="HTH-TYPE TRANSCRIPTIONAL REGULATOR GALS"/>
    <property type="match status" value="1"/>
</dbReference>
<dbReference type="STRING" id="229920.ADM99_14740"/>
<evidence type="ECO:0000256" key="1">
    <source>
        <dbReference type="ARBA" id="ARBA00023015"/>
    </source>
</evidence>
<comment type="caution">
    <text evidence="5">The sequence shown here is derived from an EMBL/GenBank/DDBJ whole genome shotgun (WGS) entry which is preliminary data.</text>
</comment>
<dbReference type="GO" id="GO:0000976">
    <property type="term" value="F:transcription cis-regulatory region binding"/>
    <property type="evidence" value="ECO:0007669"/>
    <property type="project" value="TreeGrafter"/>
</dbReference>
<dbReference type="SMART" id="SM00354">
    <property type="entry name" value="HTH_LACI"/>
    <property type="match status" value="1"/>
</dbReference>
<dbReference type="InterPro" id="IPR046335">
    <property type="entry name" value="LacI/GalR-like_sensor"/>
</dbReference>
<reference evidence="5 6" key="1">
    <citation type="submission" date="2015-07" db="EMBL/GenBank/DDBJ databases">
        <title>Genome sequence of Leptolinea tardivitalis DSM 16556.</title>
        <authorList>
            <person name="Hemp J."/>
            <person name="Ward L.M."/>
            <person name="Pace L.A."/>
            <person name="Fischer W.W."/>
        </authorList>
    </citation>
    <scope>NUCLEOTIDE SEQUENCE [LARGE SCALE GENOMIC DNA]</scope>
    <source>
        <strain evidence="5 6">YMTK-2</strain>
    </source>
</reference>
<protein>
    <recommendedName>
        <fullName evidence="4">HTH lacI-type domain-containing protein</fullName>
    </recommendedName>
</protein>
<feature type="domain" description="HTH lacI-type" evidence="4">
    <location>
        <begin position="3"/>
        <end position="58"/>
    </location>
</feature>
<proteinExistence type="predicted"/>
<name>A0A0P6WKU6_9CHLR</name>
<gene>
    <name evidence="5" type="ORF">ADM99_14740</name>
</gene>
<dbReference type="SUPFAM" id="SSF53822">
    <property type="entry name" value="Periplasmic binding protein-like I"/>
    <property type="match status" value="1"/>
</dbReference>
<dbReference type="AlphaFoldDB" id="A0A0P6WKU6"/>
<dbReference type="CDD" id="cd01392">
    <property type="entry name" value="HTH_LacI"/>
    <property type="match status" value="1"/>
</dbReference>
<keyword evidence="3" id="KW-0804">Transcription</keyword>
<dbReference type="PROSITE" id="PS00356">
    <property type="entry name" value="HTH_LACI_1"/>
    <property type="match status" value="1"/>
</dbReference>
<evidence type="ECO:0000259" key="4">
    <source>
        <dbReference type="PROSITE" id="PS50932"/>
    </source>
</evidence>
<dbReference type="Proteomes" id="UP000050430">
    <property type="component" value="Unassembled WGS sequence"/>
</dbReference>
<dbReference type="GO" id="GO:0003700">
    <property type="term" value="F:DNA-binding transcription factor activity"/>
    <property type="evidence" value="ECO:0007669"/>
    <property type="project" value="TreeGrafter"/>
</dbReference>
<dbReference type="CDD" id="cd06267">
    <property type="entry name" value="PBP1_LacI_sugar_binding-like"/>
    <property type="match status" value="1"/>
</dbReference>
<dbReference type="PROSITE" id="PS50932">
    <property type="entry name" value="HTH_LACI_2"/>
    <property type="match status" value="1"/>
</dbReference>
<evidence type="ECO:0000313" key="5">
    <source>
        <dbReference type="EMBL" id="KPL70408.1"/>
    </source>
</evidence>
<keyword evidence="6" id="KW-1185">Reference proteome</keyword>
<dbReference type="EMBL" id="LGCK01000014">
    <property type="protein sequence ID" value="KPL70408.1"/>
    <property type="molecule type" value="Genomic_DNA"/>
</dbReference>
<dbReference type="PRINTS" id="PR00036">
    <property type="entry name" value="HTHLACI"/>
</dbReference>
<organism evidence="5 6">
    <name type="scientific">Leptolinea tardivitalis</name>
    <dbReference type="NCBI Taxonomy" id="229920"/>
    <lineage>
        <taxon>Bacteria</taxon>
        <taxon>Bacillati</taxon>
        <taxon>Chloroflexota</taxon>
        <taxon>Anaerolineae</taxon>
        <taxon>Anaerolineales</taxon>
        <taxon>Anaerolineaceae</taxon>
        <taxon>Leptolinea</taxon>
    </lineage>
</organism>
<dbReference type="InterPro" id="IPR010982">
    <property type="entry name" value="Lambda_DNA-bd_dom_sf"/>
</dbReference>
<keyword evidence="1" id="KW-0805">Transcription regulation</keyword>
<dbReference type="InterPro" id="IPR000843">
    <property type="entry name" value="HTH_LacI"/>
</dbReference>
<keyword evidence="2" id="KW-0238">DNA-binding</keyword>
<dbReference type="Gene3D" id="3.40.50.2300">
    <property type="match status" value="2"/>
</dbReference>
<dbReference type="SUPFAM" id="SSF47413">
    <property type="entry name" value="lambda repressor-like DNA-binding domains"/>
    <property type="match status" value="1"/>
</dbReference>